<accession>A0A919SJS1</accession>
<organism evidence="2 3">
    <name type="scientific">Actinoplanes auranticolor</name>
    <dbReference type="NCBI Taxonomy" id="47988"/>
    <lineage>
        <taxon>Bacteria</taxon>
        <taxon>Bacillati</taxon>
        <taxon>Actinomycetota</taxon>
        <taxon>Actinomycetes</taxon>
        <taxon>Micromonosporales</taxon>
        <taxon>Micromonosporaceae</taxon>
        <taxon>Actinoplanes</taxon>
    </lineage>
</organism>
<proteinExistence type="predicted"/>
<evidence type="ECO:0000313" key="2">
    <source>
        <dbReference type="EMBL" id="GIM73004.1"/>
    </source>
</evidence>
<evidence type="ECO:0000313" key="3">
    <source>
        <dbReference type="Proteomes" id="UP000681340"/>
    </source>
</evidence>
<protein>
    <submittedName>
        <fullName evidence="2">Uncharacterized protein</fullName>
    </submittedName>
</protein>
<sequence>MALEEVGHDPVALGHRLEMVTDVTRLHFGDGTPRNPDSIGTDLVESGSTH</sequence>
<gene>
    <name evidence="2" type="ORF">Aau02nite_53800</name>
</gene>
<dbReference type="Proteomes" id="UP000681340">
    <property type="component" value="Unassembled WGS sequence"/>
</dbReference>
<comment type="caution">
    <text evidence="2">The sequence shown here is derived from an EMBL/GenBank/DDBJ whole genome shotgun (WGS) entry which is preliminary data.</text>
</comment>
<reference evidence="2" key="1">
    <citation type="submission" date="2021-03" db="EMBL/GenBank/DDBJ databases">
        <title>Whole genome shotgun sequence of Actinoplanes auranticolor NBRC 12245.</title>
        <authorList>
            <person name="Komaki H."/>
            <person name="Tamura T."/>
        </authorList>
    </citation>
    <scope>NUCLEOTIDE SEQUENCE</scope>
    <source>
        <strain evidence="2">NBRC 12245</strain>
    </source>
</reference>
<evidence type="ECO:0000256" key="1">
    <source>
        <dbReference type="SAM" id="MobiDB-lite"/>
    </source>
</evidence>
<keyword evidence="3" id="KW-1185">Reference proteome</keyword>
<dbReference type="EMBL" id="BOQL01000043">
    <property type="protein sequence ID" value="GIM73004.1"/>
    <property type="molecule type" value="Genomic_DNA"/>
</dbReference>
<dbReference type="AlphaFoldDB" id="A0A919SJS1"/>
<name>A0A919SJS1_9ACTN</name>
<feature type="region of interest" description="Disordered" evidence="1">
    <location>
        <begin position="27"/>
        <end position="50"/>
    </location>
</feature>